<proteinExistence type="predicted"/>
<dbReference type="RefSeq" id="WP_386074030.1">
    <property type="nucleotide sequence ID" value="NZ_JBHTJT010000008.1"/>
</dbReference>
<comment type="caution">
    <text evidence="2">The sequence shown here is derived from an EMBL/GenBank/DDBJ whole genome shotgun (WGS) entry which is preliminary data.</text>
</comment>
<organism evidence="2 3">
    <name type="scientific">Tropicimonas aquimaris</name>
    <dbReference type="NCBI Taxonomy" id="914152"/>
    <lineage>
        <taxon>Bacteria</taxon>
        <taxon>Pseudomonadati</taxon>
        <taxon>Pseudomonadota</taxon>
        <taxon>Alphaproteobacteria</taxon>
        <taxon>Rhodobacterales</taxon>
        <taxon>Roseobacteraceae</taxon>
        <taxon>Tropicimonas</taxon>
    </lineage>
</organism>
<dbReference type="Pfam" id="PF14023">
    <property type="entry name" value="Bestrophin-like"/>
    <property type="match status" value="1"/>
</dbReference>
<dbReference type="Proteomes" id="UP001597108">
    <property type="component" value="Unassembled WGS sequence"/>
</dbReference>
<name>A0ABW3INY2_9RHOB</name>
<evidence type="ECO:0000313" key="3">
    <source>
        <dbReference type="Proteomes" id="UP001597108"/>
    </source>
</evidence>
<dbReference type="EMBL" id="JBHTJT010000008">
    <property type="protein sequence ID" value="MFD0979710.1"/>
    <property type="molecule type" value="Genomic_DNA"/>
</dbReference>
<dbReference type="InterPro" id="IPR025333">
    <property type="entry name" value="DUF4239"/>
</dbReference>
<keyword evidence="1" id="KW-0472">Membrane</keyword>
<feature type="transmembrane region" description="Helical" evidence="1">
    <location>
        <begin position="52"/>
        <end position="73"/>
    </location>
</feature>
<feature type="transmembrane region" description="Helical" evidence="1">
    <location>
        <begin position="189"/>
        <end position="210"/>
    </location>
</feature>
<keyword evidence="3" id="KW-1185">Reference proteome</keyword>
<protein>
    <recommendedName>
        <fullName evidence="4">DUF4239 domain-containing protein</fullName>
    </recommendedName>
</protein>
<accession>A0ABW3INY2</accession>
<keyword evidence="1" id="KW-0812">Transmembrane</keyword>
<keyword evidence="1" id="KW-1133">Transmembrane helix</keyword>
<reference evidence="3" key="1">
    <citation type="journal article" date="2019" name="Int. J. Syst. Evol. Microbiol.">
        <title>The Global Catalogue of Microorganisms (GCM) 10K type strain sequencing project: providing services to taxonomists for standard genome sequencing and annotation.</title>
        <authorList>
            <consortium name="The Broad Institute Genomics Platform"/>
            <consortium name="The Broad Institute Genome Sequencing Center for Infectious Disease"/>
            <person name="Wu L."/>
            <person name="Ma J."/>
        </authorList>
    </citation>
    <scope>NUCLEOTIDE SEQUENCE [LARGE SCALE GENOMIC DNA]</scope>
    <source>
        <strain evidence="3">CCUG 60524</strain>
    </source>
</reference>
<sequence length="279" mass="31016">MPEIVYEIPQVQLAIYFMLAAVAAMFFGILVVKPVLRLLFGTGPEFNQNLSFGSAGFNLFYGLLLGLLTVSAYQNNTRVQMAIEAEASAIAVLYNDMDSYSDPTRSSMKAMLRDYVLYTVYRDWPAHREGQFLDGGQNRASAMSQTLYGYRPTEGGETVMHAAVIRRLGEFNDARQERLNGVTTAIPNVLWYAVLMGAGVSVLLVVLLRMRPHQQFLIGTISSVFLGVILFVIVTLDQPLRGESGLEPTPFQLLWDRQMRWDEGLPSLTAADTGDKQDG</sequence>
<gene>
    <name evidence="2" type="ORF">ACFQ2S_08605</name>
</gene>
<feature type="transmembrane region" description="Helical" evidence="1">
    <location>
        <begin position="216"/>
        <end position="236"/>
    </location>
</feature>
<evidence type="ECO:0000313" key="2">
    <source>
        <dbReference type="EMBL" id="MFD0979710.1"/>
    </source>
</evidence>
<evidence type="ECO:0000256" key="1">
    <source>
        <dbReference type="SAM" id="Phobius"/>
    </source>
</evidence>
<feature type="transmembrane region" description="Helical" evidence="1">
    <location>
        <begin position="12"/>
        <end position="32"/>
    </location>
</feature>
<evidence type="ECO:0008006" key="4">
    <source>
        <dbReference type="Google" id="ProtNLM"/>
    </source>
</evidence>